<gene>
    <name evidence="7" type="ORF">HFQ381_LOCUS2710</name>
    <name evidence="8" type="ORF">TSG867_LOCUS3668</name>
    <name evidence="9" type="ORF">UJA718_LOCUS23902</name>
</gene>
<dbReference type="AlphaFoldDB" id="A0A820T7R9"/>
<dbReference type="Gene3D" id="1.10.238.10">
    <property type="entry name" value="EF-hand"/>
    <property type="match status" value="1"/>
</dbReference>
<keyword evidence="5" id="KW-0449">Lipoprotein</keyword>
<dbReference type="Proteomes" id="UP000663851">
    <property type="component" value="Unassembled WGS sequence"/>
</dbReference>
<evidence type="ECO:0000313" key="7">
    <source>
        <dbReference type="EMBL" id="CAF4125898.1"/>
    </source>
</evidence>
<keyword evidence="4" id="KW-0677">Repeat</keyword>
<organism evidence="9 10">
    <name type="scientific">Rotaria socialis</name>
    <dbReference type="NCBI Taxonomy" id="392032"/>
    <lineage>
        <taxon>Eukaryota</taxon>
        <taxon>Metazoa</taxon>
        <taxon>Spiralia</taxon>
        <taxon>Gnathifera</taxon>
        <taxon>Rotifera</taxon>
        <taxon>Eurotatoria</taxon>
        <taxon>Bdelloidea</taxon>
        <taxon>Philodinida</taxon>
        <taxon>Philodinidae</taxon>
        <taxon>Rotaria</taxon>
    </lineage>
</organism>
<accession>A0A820T7R9</accession>
<protein>
    <recommendedName>
        <fullName evidence="6">EF-hand domain-containing protein</fullName>
    </recommendedName>
</protein>
<dbReference type="PANTHER" id="PTHR23055">
    <property type="entry name" value="CALCIUM BINDING PROTEINS"/>
    <property type="match status" value="1"/>
</dbReference>
<dbReference type="InterPro" id="IPR002048">
    <property type="entry name" value="EF_hand_dom"/>
</dbReference>
<evidence type="ECO:0000256" key="4">
    <source>
        <dbReference type="ARBA" id="ARBA00022737"/>
    </source>
</evidence>
<dbReference type="SUPFAM" id="SSF47473">
    <property type="entry name" value="EF-hand"/>
    <property type="match status" value="1"/>
</dbReference>
<dbReference type="InterPro" id="IPR011992">
    <property type="entry name" value="EF-hand-dom_pair"/>
</dbReference>
<evidence type="ECO:0000256" key="5">
    <source>
        <dbReference type="ARBA" id="ARBA00023288"/>
    </source>
</evidence>
<evidence type="ECO:0000313" key="10">
    <source>
        <dbReference type="Proteomes" id="UP000663873"/>
    </source>
</evidence>
<sequence>MGNKQVKISGPTKVCKQHIDILECVTKLSEQEIQEWHAEFLHDCPSGKLSKDKFKECQRQYCRPEKADFFCNYIFNTYASNGNNDRNGSKVTNNRKETTMQRETKMQNYCAMCVDQNSIGDDSLNFADFIIAVSPGSQGKLEDRVSVLFDMYKKHSDEGIDEGELTVMITAMYDLVGATENKRNSDPKKVAKKIMKDCDKDGDNKLSKEEAIDKSQEDLDDRLGLTFNVAFKIFLLNLRFVFGE</sequence>
<evidence type="ECO:0000259" key="6">
    <source>
        <dbReference type="PROSITE" id="PS50222"/>
    </source>
</evidence>
<dbReference type="EMBL" id="CAJOBP010005338">
    <property type="protein sequence ID" value="CAF4466645.1"/>
    <property type="molecule type" value="Genomic_DNA"/>
</dbReference>
<dbReference type="InterPro" id="IPR028846">
    <property type="entry name" value="Recoverin"/>
</dbReference>
<reference evidence="9" key="1">
    <citation type="submission" date="2021-02" db="EMBL/GenBank/DDBJ databases">
        <authorList>
            <person name="Nowell W R."/>
        </authorList>
    </citation>
    <scope>NUCLEOTIDE SEQUENCE</scope>
</reference>
<dbReference type="Proteomes" id="UP000663862">
    <property type="component" value="Unassembled WGS sequence"/>
</dbReference>
<dbReference type="EMBL" id="CAJOBO010000090">
    <property type="protein sequence ID" value="CAF4125898.1"/>
    <property type="molecule type" value="Genomic_DNA"/>
</dbReference>
<keyword evidence="2" id="KW-0519">Myristate</keyword>
<keyword evidence="10" id="KW-1185">Reference proteome</keyword>
<dbReference type="EMBL" id="CAJOBQ010000112">
    <property type="protein sequence ID" value="CAF4260385.1"/>
    <property type="molecule type" value="Genomic_DNA"/>
</dbReference>
<comment type="caution">
    <text evidence="9">The sequence shown here is derived from an EMBL/GenBank/DDBJ whole genome shotgun (WGS) entry which is preliminary data.</text>
</comment>
<dbReference type="GO" id="GO:0005509">
    <property type="term" value="F:calcium ion binding"/>
    <property type="evidence" value="ECO:0007669"/>
    <property type="project" value="InterPro"/>
</dbReference>
<dbReference type="Proteomes" id="UP000663873">
    <property type="component" value="Unassembled WGS sequence"/>
</dbReference>
<name>A0A820T7R9_9BILA</name>
<dbReference type="PANTHER" id="PTHR23055:SF178">
    <property type="entry name" value="NEUROCALCIN HOMOLOG"/>
    <property type="match status" value="1"/>
</dbReference>
<keyword evidence="3" id="KW-0479">Metal-binding</keyword>
<dbReference type="PROSITE" id="PS50222">
    <property type="entry name" value="EF_HAND_2"/>
    <property type="match status" value="1"/>
</dbReference>
<evidence type="ECO:0000313" key="9">
    <source>
        <dbReference type="EMBL" id="CAF4466645.1"/>
    </source>
</evidence>
<evidence type="ECO:0000313" key="8">
    <source>
        <dbReference type="EMBL" id="CAF4260385.1"/>
    </source>
</evidence>
<proteinExistence type="inferred from homology"/>
<evidence type="ECO:0000256" key="2">
    <source>
        <dbReference type="ARBA" id="ARBA00022707"/>
    </source>
</evidence>
<feature type="domain" description="EF-hand" evidence="6">
    <location>
        <begin position="186"/>
        <end position="221"/>
    </location>
</feature>
<evidence type="ECO:0000256" key="3">
    <source>
        <dbReference type="ARBA" id="ARBA00022723"/>
    </source>
</evidence>
<comment type="similarity">
    <text evidence="1">Belongs to the recoverin family.</text>
</comment>
<evidence type="ECO:0000256" key="1">
    <source>
        <dbReference type="ARBA" id="ARBA00006049"/>
    </source>
</evidence>